<dbReference type="Proteomes" id="UP000275408">
    <property type="component" value="Unassembled WGS sequence"/>
</dbReference>
<name>A0A3M6TPA5_POCDA</name>
<accession>A0A3M6TPA5</accession>
<keyword evidence="2" id="KW-1185">Reference proteome</keyword>
<reference evidence="1 2" key="1">
    <citation type="journal article" date="2018" name="Sci. Rep.">
        <title>Comparative analysis of the Pocillopora damicornis genome highlights role of immune system in coral evolution.</title>
        <authorList>
            <person name="Cunning R."/>
            <person name="Bay R.A."/>
            <person name="Gillette P."/>
            <person name="Baker A.C."/>
            <person name="Traylor-Knowles N."/>
        </authorList>
    </citation>
    <scope>NUCLEOTIDE SEQUENCE [LARGE SCALE GENOMIC DNA]</scope>
    <source>
        <strain evidence="1">RSMAS</strain>
        <tissue evidence="1">Whole animal</tissue>
    </source>
</reference>
<dbReference type="AlphaFoldDB" id="A0A3M6TPA5"/>
<evidence type="ECO:0000313" key="1">
    <source>
        <dbReference type="EMBL" id="RMX43151.1"/>
    </source>
</evidence>
<dbReference type="EMBL" id="RCHS01003243">
    <property type="protein sequence ID" value="RMX43151.1"/>
    <property type="molecule type" value="Genomic_DNA"/>
</dbReference>
<proteinExistence type="predicted"/>
<comment type="caution">
    <text evidence="1">The sequence shown here is derived from an EMBL/GenBank/DDBJ whole genome shotgun (WGS) entry which is preliminary data.</text>
</comment>
<sequence length="88" mass="9713">MSCKSVMQRTREETGVILARRFETSGGLQQRLGIVRVHQKGHGPAVPSSRGDSCNVCTASEDDIDSETPAVNAVRRQEQNHRQHMAVL</sequence>
<protein>
    <submittedName>
        <fullName evidence="1">Uncharacterized protein</fullName>
    </submittedName>
</protein>
<organism evidence="1 2">
    <name type="scientific">Pocillopora damicornis</name>
    <name type="common">Cauliflower coral</name>
    <name type="synonym">Millepora damicornis</name>
    <dbReference type="NCBI Taxonomy" id="46731"/>
    <lineage>
        <taxon>Eukaryota</taxon>
        <taxon>Metazoa</taxon>
        <taxon>Cnidaria</taxon>
        <taxon>Anthozoa</taxon>
        <taxon>Hexacorallia</taxon>
        <taxon>Scleractinia</taxon>
        <taxon>Astrocoeniina</taxon>
        <taxon>Pocilloporidae</taxon>
        <taxon>Pocillopora</taxon>
    </lineage>
</organism>
<gene>
    <name evidence="1" type="ORF">pdam_00006875</name>
</gene>
<evidence type="ECO:0000313" key="2">
    <source>
        <dbReference type="Proteomes" id="UP000275408"/>
    </source>
</evidence>